<reference evidence="1 3" key="2">
    <citation type="submission" date="2020-05" db="EMBL/GenBank/DDBJ databases">
        <authorList>
            <person name="Campoy J."/>
            <person name="Schneeberger K."/>
            <person name="Spophaly S."/>
        </authorList>
    </citation>
    <scope>NUCLEOTIDE SEQUENCE [LARGE SCALE GENOMIC DNA]</scope>
    <source>
        <strain evidence="1">PruArmRojPasFocal</strain>
    </source>
</reference>
<organism evidence="1 3">
    <name type="scientific">Prunus armeniaca</name>
    <name type="common">Apricot</name>
    <name type="synonym">Armeniaca vulgaris</name>
    <dbReference type="NCBI Taxonomy" id="36596"/>
    <lineage>
        <taxon>Eukaryota</taxon>
        <taxon>Viridiplantae</taxon>
        <taxon>Streptophyta</taxon>
        <taxon>Embryophyta</taxon>
        <taxon>Tracheophyta</taxon>
        <taxon>Spermatophyta</taxon>
        <taxon>Magnoliopsida</taxon>
        <taxon>eudicotyledons</taxon>
        <taxon>Gunneridae</taxon>
        <taxon>Pentapetalae</taxon>
        <taxon>rosids</taxon>
        <taxon>fabids</taxon>
        <taxon>Rosales</taxon>
        <taxon>Rosaceae</taxon>
        <taxon>Amygdaloideae</taxon>
        <taxon>Amygdaleae</taxon>
        <taxon>Prunus</taxon>
    </lineage>
</organism>
<accession>A0A6J5UN29</accession>
<gene>
    <name evidence="1" type="ORF">CURHAP_LOCUS28077</name>
    <name evidence="2" type="ORF">ORAREDHAP_LOCUS27784</name>
</gene>
<dbReference type="EMBL" id="CAEKDK010000004">
    <property type="protein sequence ID" value="CAB4277946.1"/>
    <property type="molecule type" value="Genomic_DNA"/>
</dbReference>
<dbReference type="AlphaFoldDB" id="A0A6J5UN29"/>
<evidence type="ECO:0000313" key="1">
    <source>
        <dbReference type="EMBL" id="CAB4277946.1"/>
    </source>
</evidence>
<reference evidence="4" key="1">
    <citation type="journal article" date="2020" name="Genome Biol.">
        <title>Gamete binning: chromosome-level and haplotype-resolved genome assembly enabled by high-throughput single-cell sequencing of gamete genomes.</title>
        <authorList>
            <person name="Campoy J.A."/>
            <person name="Sun H."/>
            <person name="Goel M."/>
            <person name="Jiao W.-B."/>
            <person name="Folz-Donahue K."/>
            <person name="Wang N."/>
            <person name="Rubio M."/>
            <person name="Liu C."/>
            <person name="Kukat C."/>
            <person name="Ruiz D."/>
            <person name="Huettel B."/>
            <person name="Schneeberger K."/>
        </authorList>
    </citation>
    <scope>NUCLEOTIDE SEQUENCE [LARGE SCALE GENOMIC DNA]</scope>
    <source>
        <strain evidence="4">cv. Rojo Pasion</strain>
    </source>
</reference>
<proteinExistence type="predicted"/>
<dbReference type="Proteomes" id="UP000507245">
    <property type="component" value="Unassembled WGS sequence"/>
</dbReference>
<evidence type="ECO:0000313" key="2">
    <source>
        <dbReference type="EMBL" id="CAB4308374.1"/>
    </source>
</evidence>
<keyword evidence="4" id="KW-1185">Reference proteome</keyword>
<dbReference type="Proteomes" id="UP000507222">
    <property type="component" value="Unassembled WGS sequence"/>
</dbReference>
<sequence>MSAYSMTYPCTMLLPLISSPGLLSFLHWNHTSELQEGHIGVSQLAGKHGMEGGKDLALFHRKRTKEISLEPNGP</sequence>
<dbReference type="EMBL" id="CAEKKB010000004">
    <property type="protein sequence ID" value="CAB4308374.1"/>
    <property type="molecule type" value="Genomic_DNA"/>
</dbReference>
<evidence type="ECO:0000313" key="4">
    <source>
        <dbReference type="Proteomes" id="UP000507245"/>
    </source>
</evidence>
<protein>
    <submittedName>
        <fullName evidence="1">Uncharacterized protein</fullName>
    </submittedName>
</protein>
<evidence type="ECO:0000313" key="3">
    <source>
        <dbReference type="Proteomes" id="UP000507222"/>
    </source>
</evidence>
<name>A0A6J5UN29_PRUAR</name>